<dbReference type="AlphaFoldDB" id="A0AA51UHR6"/>
<dbReference type="GeneID" id="84229699"/>
<dbReference type="EMBL" id="CP133594">
    <property type="protein sequence ID" value="WMW23391.1"/>
    <property type="molecule type" value="Genomic_DNA"/>
</dbReference>
<dbReference type="Proteomes" id="UP001183006">
    <property type="component" value="Chromosome"/>
</dbReference>
<evidence type="ECO:0000313" key="1">
    <source>
        <dbReference type="EMBL" id="WMW23391.1"/>
    </source>
</evidence>
<sequence>MNEEYGLWDVIVYTGGQKIQINTEKACLVRIGYERNLVLLRAATLSIFNKFNSREVNIARTILKIIKKVKKVNVQRN</sequence>
<gene>
    <name evidence="1" type="ORF">RE476_06120</name>
</gene>
<keyword evidence="2" id="KW-1185">Reference proteome</keyword>
<proteinExistence type="predicted"/>
<accession>A0AA51UHR6</accession>
<evidence type="ECO:0000313" key="2">
    <source>
        <dbReference type="Proteomes" id="UP001183006"/>
    </source>
</evidence>
<organism evidence="1 2">
    <name type="scientific">Methanolobus mangrovi</name>
    <dbReference type="NCBI Taxonomy" id="3072977"/>
    <lineage>
        <taxon>Archaea</taxon>
        <taxon>Methanobacteriati</taxon>
        <taxon>Methanobacteriota</taxon>
        <taxon>Stenosarchaea group</taxon>
        <taxon>Methanomicrobia</taxon>
        <taxon>Methanosarcinales</taxon>
        <taxon>Methanosarcinaceae</taxon>
        <taxon>Methanolobus</taxon>
    </lineage>
</organism>
<dbReference type="KEGG" id="mmav:RE476_06120"/>
<reference evidence="1" key="1">
    <citation type="submission" date="2023-08" db="EMBL/GenBank/DDBJ databases">
        <title>Methanolobus mangrovi sp. nov. and Methanolobus sediminis sp. nov, two novel methylotrophic methanogens isolated from mangrove sediments in China.</title>
        <authorList>
            <person name="Zhou J."/>
        </authorList>
    </citation>
    <scope>NUCLEOTIDE SEQUENCE</scope>
    <source>
        <strain evidence="1">FTZ2</strain>
    </source>
</reference>
<name>A0AA51UHR6_9EURY</name>
<protein>
    <submittedName>
        <fullName evidence="1">Uncharacterized protein</fullName>
    </submittedName>
</protein>
<dbReference type="RefSeq" id="WP_309309507.1">
    <property type="nucleotide sequence ID" value="NZ_CP133594.1"/>
</dbReference>